<comment type="caution">
    <text evidence="2">The sequence shown here is derived from an EMBL/GenBank/DDBJ whole genome shotgun (WGS) entry which is preliminary data.</text>
</comment>
<dbReference type="RefSeq" id="WP_189309283.1">
    <property type="nucleotide sequence ID" value="NZ_BMQA01000001.1"/>
</dbReference>
<reference evidence="2" key="1">
    <citation type="journal article" date="2014" name="Int. J. Syst. Evol. Microbiol.">
        <title>Complete genome sequence of Corynebacterium casei LMG S-19264T (=DSM 44701T), isolated from a smear-ripened cheese.</title>
        <authorList>
            <consortium name="US DOE Joint Genome Institute (JGI-PGF)"/>
            <person name="Walter F."/>
            <person name="Albersmeier A."/>
            <person name="Kalinowski J."/>
            <person name="Ruckert C."/>
        </authorList>
    </citation>
    <scope>NUCLEOTIDE SEQUENCE</scope>
    <source>
        <strain evidence="2">JCM 3086</strain>
    </source>
</reference>
<proteinExistence type="predicted"/>
<dbReference type="Proteomes" id="UP000657574">
    <property type="component" value="Unassembled WGS sequence"/>
</dbReference>
<evidence type="ECO:0000313" key="2">
    <source>
        <dbReference type="EMBL" id="GGI97851.1"/>
    </source>
</evidence>
<accession>A0A917K216</accession>
<organism evidence="2 3">
    <name type="scientific">Streptomyces brasiliensis</name>
    <dbReference type="NCBI Taxonomy" id="1954"/>
    <lineage>
        <taxon>Bacteria</taxon>
        <taxon>Bacillati</taxon>
        <taxon>Actinomycetota</taxon>
        <taxon>Actinomycetes</taxon>
        <taxon>Kitasatosporales</taxon>
        <taxon>Streptomycetaceae</taxon>
        <taxon>Streptomyces</taxon>
    </lineage>
</organism>
<dbReference type="Pfam" id="PF19865">
    <property type="entry name" value="DUF6338"/>
    <property type="match status" value="1"/>
</dbReference>
<feature type="transmembrane region" description="Helical" evidence="1">
    <location>
        <begin position="44"/>
        <end position="65"/>
    </location>
</feature>
<name>A0A917K216_9ACTN</name>
<sequence length="223" mass="23958">MPSSFLGLFLFVVCLVPGFVYAAARDTRLPERTSSAFRETTRVVLASLAFDGLALAVFALVRTAAPASTPDTGALVRDGWGYVRVHYGPLALWSAGLLVLAAAAALGAARLLPRGPGPLAVESSWWLLFHSYPRDVGARSVYVGCELEGGAYLGGILKNFAHQAEETGDRELVLVAPLEYRPGPDAPARPLSGHHAVSVSARHIRFLTTTYLDHIPQQREEPL</sequence>
<dbReference type="EMBL" id="BMQA01000001">
    <property type="protein sequence ID" value="GGI97851.1"/>
    <property type="molecule type" value="Genomic_DNA"/>
</dbReference>
<feature type="transmembrane region" description="Helical" evidence="1">
    <location>
        <begin position="6"/>
        <end position="24"/>
    </location>
</feature>
<dbReference type="InterPro" id="IPR045919">
    <property type="entry name" value="DUF6338"/>
</dbReference>
<keyword evidence="1" id="KW-1133">Transmembrane helix</keyword>
<reference evidence="2" key="2">
    <citation type="submission" date="2020-09" db="EMBL/GenBank/DDBJ databases">
        <authorList>
            <person name="Sun Q."/>
            <person name="Ohkuma M."/>
        </authorList>
    </citation>
    <scope>NUCLEOTIDE SEQUENCE</scope>
    <source>
        <strain evidence="2">JCM 3086</strain>
    </source>
</reference>
<evidence type="ECO:0000256" key="1">
    <source>
        <dbReference type="SAM" id="Phobius"/>
    </source>
</evidence>
<gene>
    <name evidence="2" type="ORF">GCM10010121_005110</name>
</gene>
<evidence type="ECO:0000313" key="3">
    <source>
        <dbReference type="Proteomes" id="UP000657574"/>
    </source>
</evidence>
<feature type="transmembrane region" description="Helical" evidence="1">
    <location>
        <begin position="85"/>
        <end position="109"/>
    </location>
</feature>
<dbReference type="AlphaFoldDB" id="A0A917K216"/>
<keyword evidence="1" id="KW-0812">Transmembrane</keyword>
<keyword evidence="3" id="KW-1185">Reference proteome</keyword>
<keyword evidence="1" id="KW-0472">Membrane</keyword>
<protein>
    <submittedName>
        <fullName evidence="2">Uncharacterized protein</fullName>
    </submittedName>
</protein>